<protein>
    <submittedName>
        <fullName evidence="1">Uncharacterized protein</fullName>
    </submittedName>
</protein>
<dbReference type="AlphaFoldDB" id="A0A4Y2FPP8"/>
<keyword evidence="2" id="KW-1185">Reference proteome</keyword>
<evidence type="ECO:0000313" key="2">
    <source>
        <dbReference type="Proteomes" id="UP000499080"/>
    </source>
</evidence>
<evidence type="ECO:0000313" key="1">
    <source>
        <dbReference type="EMBL" id="GBM42455.1"/>
    </source>
</evidence>
<proteinExistence type="predicted"/>
<gene>
    <name evidence="1" type="ORF">AVEN_139889_1</name>
</gene>
<comment type="caution">
    <text evidence="1">The sequence shown here is derived from an EMBL/GenBank/DDBJ whole genome shotgun (WGS) entry which is preliminary data.</text>
</comment>
<reference evidence="1 2" key="1">
    <citation type="journal article" date="2019" name="Sci. Rep.">
        <title>Orb-weaving spider Araneus ventricosus genome elucidates the spidroin gene catalogue.</title>
        <authorList>
            <person name="Kono N."/>
            <person name="Nakamura H."/>
            <person name="Ohtoshi R."/>
            <person name="Moran D.A.P."/>
            <person name="Shinohara A."/>
            <person name="Yoshida Y."/>
            <person name="Fujiwara M."/>
            <person name="Mori M."/>
            <person name="Tomita M."/>
            <person name="Arakawa K."/>
        </authorList>
    </citation>
    <scope>NUCLEOTIDE SEQUENCE [LARGE SCALE GENOMIC DNA]</scope>
</reference>
<accession>A0A4Y2FPP8</accession>
<organism evidence="1 2">
    <name type="scientific">Araneus ventricosus</name>
    <name type="common">Orbweaver spider</name>
    <name type="synonym">Epeira ventricosa</name>
    <dbReference type="NCBI Taxonomy" id="182803"/>
    <lineage>
        <taxon>Eukaryota</taxon>
        <taxon>Metazoa</taxon>
        <taxon>Ecdysozoa</taxon>
        <taxon>Arthropoda</taxon>
        <taxon>Chelicerata</taxon>
        <taxon>Arachnida</taxon>
        <taxon>Araneae</taxon>
        <taxon>Araneomorphae</taxon>
        <taxon>Entelegynae</taxon>
        <taxon>Araneoidea</taxon>
        <taxon>Araneidae</taxon>
        <taxon>Araneus</taxon>
    </lineage>
</organism>
<dbReference type="EMBL" id="BGPR01000996">
    <property type="protein sequence ID" value="GBM42455.1"/>
    <property type="molecule type" value="Genomic_DNA"/>
</dbReference>
<sequence>MKFTSPLKNCNDIWHAPNSKKNLGCSPNTSGRAILPKKERAAGMSHTHIPFGTLRILRKRNPFLVPQNHSNEESARCWCQSLRLLARTTLLSVSSIPGFF</sequence>
<name>A0A4Y2FPP8_ARAVE</name>
<dbReference type="Proteomes" id="UP000499080">
    <property type="component" value="Unassembled WGS sequence"/>
</dbReference>